<evidence type="ECO:0000259" key="1">
    <source>
        <dbReference type="Pfam" id="PF16087"/>
    </source>
</evidence>
<reference evidence="2 3" key="1">
    <citation type="journal article" date="2022" name="Allergy">
        <title>Genome assembly and annotation of Periplaneta americana reveal a comprehensive cockroach allergen profile.</title>
        <authorList>
            <person name="Wang L."/>
            <person name="Xiong Q."/>
            <person name="Saelim N."/>
            <person name="Wang L."/>
            <person name="Nong W."/>
            <person name="Wan A.T."/>
            <person name="Shi M."/>
            <person name="Liu X."/>
            <person name="Cao Q."/>
            <person name="Hui J.H.L."/>
            <person name="Sookrung N."/>
            <person name="Leung T.F."/>
            <person name="Tungtrongchitr A."/>
            <person name="Tsui S.K.W."/>
        </authorList>
    </citation>
    <scope>NUCLEOTIDE SEQUENCE [LARGE SCALE GENOMIC DNA]</scope>
    <source>
        <strain evidence="2">PWHHKU_190912</strain>
    </source>
</reference>
<gene>
    <name evidence="2" type="ORF">ANN_25195</name>
</gene>
<dbReference type="Proteomes" id="UP001148838">
    <property type="component" value="Unassembled WGS sequence"/>
</dbReference>
<accession>A0ABQ8S0W5</accession>
<feature type="domain" description="DUF4817" evidence="1">
    <location>
        <begin position="35"/>
        <end position="86"/>
    </location>
</feature>
<sequence>MDFKLSIRNEEYSEGDHDCWFSHRMQFRRIWCWSGVQRAFIVETFLKNEESVIATRTHFDIGCHARIPTRNTILRWVASFRITGSTLKKKSPGRNSIALRLSEATVRCRGLGLLSLGPFEGYNNKKFPELWPPVYNGSIYTSLWIGVLYSNKEMKKRRSDKMRFLSGVAGHNTTDQVTNDSTGQEHRLRVFENNDLSKIFGAKRDEVTGEWRKLHNTELQALYSSPDIIRNIKSRHLRWAGHVARMGESRNARPEGKRPLGRPRRRWEDNIKTDLRELGYDDREWINLAYVRAAMNFRRRLWRENSVTTTTPQSCDNPTLATVRSVPGRSLDGTRCRHGCPETETLAHVLGFCEQGLLLRNSRHHLVRSKIAAALRNKGWIVAEEISCLAENGSTRRVDILAYNADTKQGIIVDTTIRLLK</sequence>
<dbReference type="Pfam" id="PF16087">
    <property type="entry name" value="DUF4817"/>
    <property type="match status" value="1"/>
</dbReference>
<name>A0ABQ8S0W5_PERAM</name>
<proteinExistence type="predicted"/>
<keyword evidence="3" id="KW-1185">Reference proteome</keyword>
<protein>
    <recommendedName>
        <fullName evidence="1">DUF4817 domain-containing protein</fullName>
    </recommendedName>
</protein>
<dbReference type="EMBL" id="JAJSOF020000038">
    <property type="protein sequence ID" value="KAJ4427547.1"/>
    <property type="molecule type" value="Genomic_DNA"/>
</dbReference>
<evidence type="ECO:0000313" key="3">
    <source>
        <dbReference type="Proteomes" id="UP001148838"/>
    </source>
</evidence>
<comment type="caution">
    <text evidence="2">The sequence shown here is derived from an EMBL/GenBank/DDBJ whole genome shotgun (WGS) entry which is preliminary data.</text>
</comment>
<organism evidence="2 3">
    <name type="scientific">Periplaneta americana</name>
    <name type="common">American cockroach</name>
    <name type="synonym">Blatta americana</name>
    <dbReference type="NCBI Taxonomy" id="6978"/>
    <lineage>
        <taxon>Eukaryota</taxon>
        <taxon>Metazoa</taxon>
        <taxon>Ecdysozoa</taxon>
        <taxon>Arthropoda</taxon>
        <taxon>Hexapoda</taxon>
        <taxon>Insecta</taxon>
        <taxon>Pterygota</taxon>
        <taxon>Neoptera</taxon>
        <taxon>Polyneoptera</taxon>
        <taxon>Dictyoptera</taxon>
        <taxon>Blattodea</taxon>
        <taxon>Blattoidea</taxon>
        <taxon>Blattidae</taxon>
        <taxon>Blattinae</taxon>
        <taxon>Periplaneta</taxon>
    </lineage>
</organism>
<dbReference type="InterPro" id="IPR032135">
    <property type="entry name" value="DUF4817"/>
</dbReference>
<evidence type="ECO:0000313" key="2">
    <source>
        <dbReference type="EMBL" id="KAJ4427547.1"/>
    </source>
</evidence>